<dbReference type="RefSeq" id="WP_153652504.1">
    <property type="nucleotide sequence ID" value="NZ_CP045737.1"/>
</dbReference>
<keyword evidence="2" id="KW-0808">Transferase</keyword>
<dbReference type="PANTHER" id="PTHR43591:SF24">
    <property type="entry name" value="2-METHOXY-6-POLYPRENYL-1,4-BENZOQUINOL METHYLASE, MITOCHONDRIAL"/>
    <property type="match status" value="1"/>
</dbReference>
<dbReference type="InterPro" id="IPR013216">
    <property type="entry name" value="Methyltransf_11"/>
</dbReference>
<dbReference type="CDD" id="cd02440">
    <property type="entry name" value="AdoMet_MTases"/>
    <property type="match status" value="1"/>
</dbReference>
<feature type="domain" description="Methyltransferase type 11" evidence="1">
    <location>
        <begin position="50"/>
        <end position="146"/>
    </location>
</feature>
<dbReference type="GO" id="GO:0032259">
    <property type="term" value="P:methylation"/>
    <property type="evidence" value="ECO:0007669"/>
    <property type="project" value="UniProtKB-KW"/>
</dbReference>
<keyword evidence="2" id="KW-0489">Methyltransferase</keyword>
<sequence>MAERADATRDAHFLGPVPDLYQRLLVPMIFQGAADSLARSVAGLAPATILETAAGTGALTRAMVRHCPGSVITATDLHQPMLDAAAAIGADGGSVTWQQSDALDLPFGDRTFDVVACQFGVMFFPDRVRAFREAARVLKPGGSFVFNTWDRIERNEVVHVIQSALVAAAPHDPLVFMSRTPHGYFSPAQILGDLEAAGMPGATIHAVDATGRTTASEAAAAFCGGTPLRAAIEAHDSLSLDEARAIAEAALVAHFGAGPIDGPIRSFEVVARPPT</sequence>
<dbReference type="Gene3D" id="3.40.50.150">
    <property type="entry name" value="Vaccinia Virus protein VP39"/>
    <property type="match status" value="1"/>
</dbReference>
<dbReference type="Proteomes" id="UP000392064">
    <property type="component" value="Chromosome"/>
</dbReference>
<dbReference type="SUPFAM" id="SSF53335">
    <property type="entry name" value="S-adenosyl-L-methionine-dependent methyltransferases"/>
    <property type="match status" value="1"/>
</dbReference>
<dbReference type="EMBL" id="CP045737">
    <property type="protein sequence ID" value="QGG41235.1"/>
    <property type="molecule type" value="Genomic_DNA"/>
</dbReference>
<evidence type="ECO:0000313" key="3">
    <source>
        <dbReference type="Proteomes" id="UP000392064"/>
    </source>
</evidence>
<gene>
    <name evidence="2" type="ORF">GEV26_07565</name>
</gene>
<dbReference type="KEGG" id="aef:GEV26_07565"/>
<keyword evidence="3" id="KW-1185">Reference proteome</keyword>
<organism evidence="2 3">
    <name type="scientific">Aeromicrobium yanjiei</name>
    <dbReference type="NCBI Taxonomy" id="2662028"/>
    <lineage>
        <taxon>Bacteria</taxon>
        <taxon>Bacillati</taxon>
        <taxon>Actinomycetota</taxon>
        <taxon>Actinomycetes</taxon>
        <taxon>Propionibacteriales</taxon>
        <taxon>Nocardioidaceae</taxon>
        <taxon>Aeromicrobium</taxon>
    </lineage>
</organism>
<proteinExistence type="predicted"/>
<reference evidence="2 3" key="1">
    <citation type="submission" date="2019-11" db="EMBL/GenBank/DDBJ databases">
        <authorList>
            <person name="Li J."/>
        </authorList>
    </citation>
    <scope>NUCLEOTIDE SEQUENCE [LARGE SCALE GENOMIC DNA]</scope>
    <source>
        <strain evidence="2 3">MF47</strain>
    </source>
</reference>
<evidence type="ECO:0000313" key="2">
    <source>
        <dbReference type="EMBL" id="QGG41235.1"/>
    </source>
</evidence>
<name>A0A5Q2MLI3_9ACTN</name>
<dbReference type="GO" id="GO:0008757">
    <property type="term" value="F:S-adenosylmethionine-dependent methyltransferase activity"/>
    <property type="evidence" value="ECO:0007669"/>
    <property type="project" value="InterPro"/>
</dbReference>
<evidence type="ECO:0000259" key="1">
    <source>
        <dbReference type="Pfam" id="PF08241"/>
    </source>
</evidence>
<protein>
    <submittedName>
        <fullName evidence="2">Methyltransferase domain-containing protein</fullName>
    </submittedName>
</protein>
<dbReference type="Pfam" id="PF08241">
    <property type="entry name" value="Methyltransf_11"/>
    <property type="match status" value="1"/>
</dbReference>
<dbReference type="AlphaFoldDB" id="A0A5Q2MLI3"/>
<accession>A0A5Q2MLI3</accession>
<dbReference type="PANTHER" id="PTHR43591">
    <property type="entry name" value="METHYLTRANSFERASE"/>
    <property type="match status" value="1"/>
</dbReference>
<dbReference type="InterPro" id="IPR029063">
    <property type="entry name" value="SAM-dependent_MTases_sf"/>
</dbReference>